<dbReference type="EMBL" id="DS235255">
    <property type="protein sequence ID" value="EEB14035.1"/>
    <property type="molecule type" value="Genomic_DNA"/>
</dbReference>
<organism>
    <name type="scientific">Pediculus humanus subsp. corporis</name>
    <name type="common">Body louse</name>
    <dbReference type="NCBI Taxonomy" id="121224"/>
    <lineage>
        <taxon>Eukaryota</taxon>
        <taxon>Metazoa</taxon>
        <taxon>Ecdysozoa</taxon>
        <taxon>Arthropoda</taxon>
        <taxon>Hexapoda</taxon>
        <taxon>Insecta</taxon>
        <taxon>Pterygota</taxon>
        <taxon>Neoptera</taxon>
        <taxon>Paraneoptera</taxon>
        <taxon>Psocodea</taxon>
        <taxon>Troctomorpha</taxon>
        <taxon>Phthiraptera</taxon>
        <taxon>Anoplura</taxon>
        <taxon>Pediculidae</taxon>
        <taxon>Pediculus</taxon>
    </lineage>
</organism>
<proteinExistence type="predicted"/>
<dbReference type="GeneID" id="8238982"/>
<dbReference type="CTD" id="8238982"/>
<evidence type="ECO:0008006" key="4">
    <source>
        <dbReference type="Google" id="ProtNLM"/>
    </source>
</evidence>
<dbReference type="InParanoid" id="E0VKX9"/>
<reference evidence="1" key="2">
    <citation type="submission" date="2007-04" db="EMBL/GenBank/DDBJ databases">
        <title>The genome of the human body louse.</title>
        <authorList>
            <consortium name="The Human Body Louse Genome Consortium"/>
            <person name="Kirkness E."/>
            <person name="Walenz B."/>
            <person name="Hass B."/>
            <person name="Bruggner R."/>
            <person name="Strausberg R."/>
        </authorList>
    </citation>
    <scope>NUCLEOTIDE SEQUENCE</scope>
    <source>
        <strain evidence="1">USDA</strain>
    </source>
</reference>
<keyword evidence="3" id="KW-1185">Reference proteome</keyword>
<dbReference type="EnsemblMetazoa" id="PHUM274970-RA">
    <property type="protein sequence ID" value="PHUM274970-PA"/>
    <property type="gene ID" value="PHUM274970"/>
</dbReference>
<dbReference type="HOGENOM" id="CLU_2213084_0_0_1"/>
<dbReference type="Proteomes" id="UP000009046">
    <property type="component" value="Unassembled WGS sequence"/>
</dbReference>
<dbReference type="RefSeq" id="XP_002426773.1">
    <property type="nucleotide sequence ID" value="XM_002426728.1"/>
</dbReference>
<evidence type="ECO:0000313" key="3">
    <source>
        <dbReference type="Proteomes" id="UP000009046"/>
    </source>
</evidence>
<dbReference type="VEuPathDB" id="VectorBase:PHUM274970"/>
<reference evidence="1" key="1">
    <citation type="submission" date="2007-04" db="EMBL/GenBank/DDBJ databases">
        <title>Annotation of Pediculus humanus corporis strain USDA.</title>
        <authorList>
            <person name="Kirkness E."/>
            <person name="Hannick L."/>
            <person name="Hass B."/>
            <person name="Bruggner R."/>
            <person name="Lawson D."/>
            <person name="Bidwell S."/>
            <person name="Joardar V."/>
            <person name="Caler E."/>
            <person name="Walenz B."/>
            <person name="Inman J."/>
            <person name="Schobel S."/>
            <person name="Galinsky K."/>
            <person name="Amedeo P."/>
            <person name="Strausberg R."/>
        </authorList>
    </citation>
    <scope>NUCLEOTIDE SEQUENCE</scope>
    <source>
        <strain evidence="1">USDA</strain>
    </source>
</reference>
<sequence length="107" mass="12473">MELPGLFIYLDRVCTGWELTDFDCPYDCCLDENGFVRSLPEMDCKAEVKDLIDRLLVADPVKRLRSLSALKRTSFFMRFDFENVLKKVVDLDRLEIREKKSGEITST</sequence>
<dbReference type="Gene3D" id="1.10.510.10">
    <property type="entry name" value="Transferase(Phosphotransferase) domain 1"/>
    <property type="match status" value="1"/>
</dbReference>
<dbReference type="KEGG" id="phu:Phum_PHUM274970"/>
<dbReference type="AlphaFoldDB" id="E0VKX9"/>
<evidence type="ECO:0000313" key="1">
    <source>
        <dbReference type="EMBL" id="EEB14035.1"/>
    </source>
</evidence>
<gene>
    <name evidence="2" type="primary">8238982</name>
    <name evidence="1" type="ORF">Phum_PHUM274970</name>
</gene>
<dbReference type="EMBL" id="AAZO01003184">
    <property type="status" value="NOT_ANNOTATED_CDS"/>
    <property type="molecule type" value="Genomic_DNA"/>
</dbReference>
<accession>E0VKX9</accession>
<protein>
    <recommendedName>
        <fullName evidence="4">Protein kinase domain-containing protein</fullName>
    </recommendedName>
</protein>
<evidence type="ECO:0000313" key="2">
    <source>
        <dbReference type="EnsemblMetazoa" id="PHUM274970-PA"/>
    </source>
</evidence>
<reference evidence="2" key="3">
    <citation type="submission" date="2021-02" db="UniProtKB">
        <authorList>
            <consortium name="EnsemblMetazoa"/>
        </authorList>
    </citation>
    <scope>IDENTIFICATION</scope>
    <source>
        <strain evidence="2">USDA</strain>
    </source>
</reference>
<name>E0VKX9_PEDHC</name>